<reference evidence="3 4" key="1">
    <citation type="submission" date="2016-01" db="EMBL/GenBank/DDBJ databases">
        <title>The new phylogeny of the genus Mycobacterium.</title>
        <authorList>
            <person name="Tarcisio F."/>
            <person name="Conor M."/>
            <person name="Antonella G."/>
            <person name="Elisabetta G."/>
            <person name="Giulia F.S."/>
            <person name="Sara T."/>
            <person name="Anna F."/>
            <person name="Clotilde B."/>
            <person name="Roberto B."/>
            <person name="Veronica D.S."/>
            <person name="Fabio R."/>
            <person name="Monica P."/>
            <person name="Olivier J."/>
            <person name="Enrico T."/>
            <person name="Nicola S."/>
        </authorList>
    </citation>
    <scope>NUCLEOTIDE SEQUENCE [LARGE SCALE GENOMIC DNA]</scope>
    <source>
        <strain evidence="3 4">DSM 44164</strain>
    </source>
</reference>
<evidence type="ECO:0008006" key="5">
    <source>
        <dbReference type="Google" id="ProtNLM"/>
    </source>
</evidence>
<feature type="transmembrane region" description="Helical" evidence="2">
    <location>
        <begin position="233"/>
        <end position="251"/>
    </location>
</feature>
<evidence type="ECO:0000313" key="4">
    <source>
        <dbReference type="Proteomes" id="UP000193108"/>
    </source>
</evidence>
<feature type="transmembrane region" description="Helical" evidence="2">
    <location>
        <begin position="39"/>
        <end position="63"/>
    </location>
</feature>
<comment type="caution">
    <text evidence="3">The sequence shown here is derived from an EMBL/GenBank/DDBJ whole genome shotgun (WGS) entry which is preliminary data.</text>
</comment>
<dbReference type="AlphaFoldDB" id="A0A1X1ZHM0"/>
<dbReference type="RefSeq" id="WP_064996465.1">
    <property type="nucleotide sequence ID" value="NZ_LQPI01000032.1"/>
</dbReference>
<gene>
    <name evidence="3" type="ORF">AWC18_06230</name>
</gene>
<evidence type="ECO:0000256" key="2">
    <source>
        <dbReference type="SAM" id="Phobius"/>
    </source>
</evidence>
<accession>A0A1X1ZHM0</accession>
<name>A0A1X1ZHM0_MYCNO</name>
<feature type="region of interest" description="Disordered" evidence="1">
    <location>
        <begin position="1"/>
        <end position="20"/>
    </location>
</feature>
<proteinExistence type="predicted"/>
<dbReference type="EMBL" id="LQPI01000032">
    <property type="protein sequence ID" value="ORW22894.1"/>
    <property type="molecule type" value="Genomic_DNA"/>
</dbReference>
<sequence>MSDHNEPSAEPNPEDPVSLPPLRETRFDFQPYHVLRVLAAAWAVAGLIAWPGIGCWVAAVVSAGADWYTHRNRIGWPTDVEDYLVERGWATRRPPSRPADERPPIPFRPMTVSELYGGACKILLRNWPTLVGVPAVFMLGFVAVLGLLTYNLDLPTPAQVGLLIFSGGENLFAALTVALAVLAVFYALLPADAVLVLLGVEAADKVIAGKQVRIDEMLSRVTQRVWSVSRLGYAYYSIVAAMVVFHVIARHSGFYPALIPLIVVCSIAAFVFGMLLTLSPIVSVLENRGVADSFIRSIQLCSPAAGRIIGIHTLWLVGMGLVALVSAALTWVTVIITYPVLIGLISCVHMMIYTDLRIRQENYGPELLDEWMRNMGREGMASG</sequence>
<feature type="transmembrane region" description="Helical" evidence="2">
    <location>
        <begin position="170"/>
        <end position="189"/>
    </location>
</feature>
<evidence type="ECO:0000313" key="3">
    <source>
        <dbReference type="EMBL" id="ORW22894.1"/>
    </source>
</evidence>
<keyword evidence="2" id="KW-0472">Membrane</keyword>
<organism evidence="3 4">
    <name type="scientific">Mycolicibacter nonchromogenicus</name>
    <name type="common">Mycobacterium nonchromogenicum</name>
    <dbReference type="NCBI Taxonomy" id="1782"/>
    <lineage>
        <taxon>Bacteria</taxon>
        <taxon>Bacillati</taxon>
        <taxon>Actinomycetota</taxon>
        <taxon>Actinomycetes</taxon>
        <taxon>Mycobacteriales</taxon>
        <taxon>Mycobacteriaceae</taxon>
        <taxon>Mycolicibacter</taxon>
    </lineage>
</organism>
<dbReference type="STRING" id="1782.AWC18_06230"/>
<feature type="transmembrane region" description="Helical" evidence="2">
    <location>
        <begin position="335"/>
        <end position="353"/>
    </location>
</feature>
<feature type="transmembrane region" description="Helical" evidence="2">
    <location>
        <begin position="257"/>
        <end position="285"/>
    </location>
</feature>
<protein>
    <recommendedName>
        <fullName evidence="5">Transmembrane protein</fullName>
    </recommendedName>
</protein>
<keyword evidence="4" id="KW-1185">Reference proteome</keyword>
<dbReference type="Proteomes" id="UP000193108">
    <property type="component" value="Unassembled WGS sequence"/>
</dbReference>
<evidence type="ECO:0000256" key="1">
    <source>
        <dbReference type="SAM" id="MobiDB-lite"/>
    </source>
</evidence>
<feature type="transmembrane region" description="Helical" evidence="2">
    <location>
        <begin position="306"/>
        <end position="329"/>
    </location>
</feature>
<feature type="transmembrane region" description="Helical" evidence="2">
    <location>
        <begin position="130"/>
        <end position="150"/>
    </location>
</feature>
<keyword evidence="2" id="KW-1133">Transmembrane helix</keyword>
<keyword evidence="2" id="KW-0812">Transmembrane</keyword>